<evidence type="ECO:0000256" key="3">
    <source>
        <dbReference type="SAM" id="Phobius"/>
    </source>
</evidence>
<dbReference type="HOGENOM" id="CLU_105320_4_2_0"/>
<dbReference type="Pfam" id="PF12732">
    <property type="entry name" value="YtxH"/>
    <property type="match status" value="1"/>
</dbReference>
<dbReference type="KEGG" id="ccz:CCALI_00250"/>
<dbReference type="PANTHER" id="PTHR35792">
    <property type="entry name" value="GENERAL STRESS PROTEIN"/>
    <property type="match status" value="1"/>
</dbReference>
<dbReference type="TCDB" id="1.M.6.1.6">
    <property type="family name" value="the caulobacter phage putative spanin 6 (spanin6) family"/>
</dbReference>
<evidence type="ECO:0000256" key="2">
    <source>
        <dbReference type="SAM" id="MobiDB-lite"/>
    </source>
</evidence>
<keyword evidence="1" id="KW-0175">Coiled coil</keyword>
<name>S0EUR1_CHTCT</name>
<protein>
    <submittedName>
        <fullName evidence="4">Gas vesicle protein</fullName>
    </submittedName>
</protein>
<keyword evidence="3" id="KW-0472">Membrane</keyword>
<sequence length="129" mass="13655">MSKDSNNWSGYVACFMLGAITGAAIALLFAPQEGAETRKQLAQKANELKSKASDKAVELKSKASDLKEKASGYSTEIAKTAKERWGSLVENVASSAQEVKQRIQSAVVKDGSSSTSAEAQPSLEAQEEA</sequence>
<reference evidence="5" key="1">
    <citation type="submission" date="2013-03" db="EMBL/GenBank/DDBJ databases">
        <title>Genome sequence of Chthonomonas calidirosea, the first sequenced genome from the Armatimonadetes phylum (formally candidate division OP10).</title>
        <authorList>
            <person name="Lee K.C.Y."/>
            <person name="Morgan X.C."/>
            <person name="Dunfield P.F."/>
            <person name="Tamas I."/>
            <person name="Houghton K.M."/>
            <person name="Vyssotski M."/>
            <person name="Ryan J.L.J."/>
            <person name="Lagutin K."/>
            <person name="McDonald I.R."/>
            <person name="Stott M.B."/>
        </authorList>
    </citation>
    <scope>NUCLEOTIDE SEQUENCE [LARGE SCALE GENOMIC DNA]</scope>
    <source>
        <strain evidence="5">DSM 23976 / ICMP 18418 / T49</strain>
    </source>
</reference>
<feature type="transmembrane region" description="Helical" evidence="3">
    <location>
        <begin position="6"/>
        <end position="30"/>
    </location>
</feature>
<keyword evidence="3" id="KW-1133">Transmembrane helix</keyword>
<dbReference type="eggNOG" id="COG4980">
    <property type="taxonomic scope" value="Bacteria"/>
</dbReference>
<dbReference type="EMBL" id="HF951689">
    <property type="protein sequence ID" value="CCW34087.1"/>
    <property type="molecule type" value="Genomic_DNA"/>
</dbReference>
<dbReference type="AlphaFoldDB" id="S0EUR1"/>
<organism evidence="4 5">
    <name type="scientific">Chthonomonas calidirosea (strain DSM 23976 / ICMP 18418 / T49)</name>
    <dbReference type="NCBI Taxonomy" id="1303518"/>
    <lineage>
        <taxon>Bacteria</taxon>
        <taxon>Bacillati</taxon>
        <taxon>Armatimonadota</taxon>
        <taxon>Chthonomonadia</taxon>
        <taxon>Chthonomonadales</taxon>
        <taxon>Chthonomonadaceae</taxon>
        <taxon>Chthonomonas</taxon>
    </lineage>
</organism>
<feature type="region of interest" description="Disordered" evidence="2">
    <location>
        <begin position="106"/>
        <end position="129"/>
    </location>
</feature>
<dbReference type="STRING" id="454171.CP488_00907"/>
<dbReference type="SUPFAM" id="SSF58113">
    <property type="entry name" value="Apolipoprotein A-I"/>
    <property type="match status" value="1"/>
</dbReference>
<evidence type="ECO:0000313" key="4">
    <source>
        <dbReference type="EMBL" id="CCW34087.1"/>
    </source>
</evidence>
<keyword evidence="3" id="KW-0812">Transmembrane</keyword>
<dbReference type="RefSeq" id="WP_016481651.1">
    <property type="nucleotide sequence ID" value="NC_021487.1"/>
</dbReference>
<dbReference type="InParanoid" id="S0EUR1"/>
<accession>S0EUR1</accession>
<dbReference type="PANTHER" id="PTHR35792:SF1">
    <property type="entry name" value="SLL0268 PROTEIN"/>
    <property type="match status" value="1"/>
</dbReference>
<dbReference type="PATRIC" id="fig|1303518.3.peg.252"/>
<evidence type="ECO:0000256" key="1">
    <source>
        <dbReference type="SAM" id="Coils"/>
    </source>
</evidence>
<feature type="coiled-coil region" evidence="1">
    <location>
        <begin position="42"/>
        <end position="69"/>
    </location>
</feature>
<dbReference type="InterPro" id="IPR024623">
    <property type="entry name" value="YtxH"/>
</dbReference>
<dbReference type="Proteomes" id="UP000014227">
    <property type="component" value="Chromosome I"/>
</dbReference>
<keyword evidence="5" id="KW-1185">Reference proteome</keyword>
<dbReference type="Gene3D" id="1.20.120.20">
    <property type="entry name" value="Apolipoprotein"/>
    <property type="match status" value="1"/>
</dbReference>
<proteinExistence type="predicted"/>
<evidence type="ECO:0000313" key="5">
    <source>
        <dbReference type="Proteomes" id="UP000014227"/>
    </source>
</evidence>
<gene>
    <name evidence="4" type="ORF">CCALI_00250</name>
</gene>
<dbReference type="InterPro" id="IPR052928">
    <property type="entry name" value="Desiccation-related_membrane"/>
</dbReference>